<evidence type="ECO:0000256" key="1">
    <source>
        <dbReference type="SAM" id="MobiDB-lite"/>
    </source>
</evidence>
<keyword evidence="3" id="KW-1185">Reference proteome</keyword>
<organism evidence="2 3">
    <name type="scientific">Elysia marginata</name>
    <dbReference type="NCBI Taxonomy" id="1093978"/>
    <lineage>
        <taxon>Eukaryota</taxon>
        <taxon>Metazoa</taxon>
        <taxon>Spiralia</taxon>
        <taxon>Lophotrochozoa</taxon>
        <taxon>Mollusca</taxon>
        <taxon>Gastropoda</taxon>
        <taxon>Heterobranchia</taxon>
        <taxon>Euthyneura</taxon>
        <taxon>Panpulmonata</taxon>
        <taxon>Sacoglossa</taxon>
        <taxon>Placobranchoidea</taxon>
        <taxon>Plakobranchidae</taxon>
        <taxon>Elysia</taxon>
    </lineage>
</organism>
<name>A0AAV4H134_9GAST</name>
<sequence length="237" mass="26761">MHASPRTVKQRRSNAVCSRLGQLVSQSEADRFIFPQEGRLRLKSTRNLLEKMKLNESWAFVSIKRNRKSDNGRKHSRRKRHLRTKQSGVVVTDGSSPARASVFSRRAFSSTSSLVRQGFGIVYTPGSHLKHNKKEAREDKKAKYNKRKEDNGGCAHAQIENYFNSSKDKQGDETDTTKGKMYSVLRVTVNRGFLYCFGIRGTKLIKTVVACSSNSVKPARLGNSLICGPKGVHRKWC</sequence>
<feature type="compositionally biased region" description="Basic residues" evidence="1">
    <location>
        <begin position="74"/>
        <end position="84"/>
    </location>
</feature>
<gene>
    <name evidence="2" type="ORF">ElyMa_002603500</name>
</gene>
<proteinExistence type="predicted"/>
<dbReference type="Proteomes" id="UP000762676">
    <property type="component" value="Unassembled WGS sequence"/>
</dbReference>
<evidence type="ECO:0000313" key="2">
    <source>
        <dbReference type="EMBL" id="GFR91868.1"/>
    </source>
</evidence>
<reference evidence="2 3" key="1">
    <citation type="journal article" date="2021" name="Elife">
        <title>Chloroplast acquisition without the gene transfer in kleptoplastic sea slugs, Plakobranchus ocellatus.</title>
        <authorList>
            <person name="Maeda T."/>
            <person name="Takahashi S."/>
            <person name="Yoshida T."/>
            <person name="Shimamura S."/>
            <person name="Takaki Y."/>
            <person name="Nagai Y."/>
            <person name="Toyoda A."/>
            <person name="Suzuki Y."/>
            <person name="Arimoto A."/>
            <person name="Ishii H."/>
            <person name="Satoh N."/>
            <person name="Nishiyama T."/>
            <person name="Hasebe M."/>
            <person name="Maruyama T."/>
            <person name="Minagawa J."/>
            <person name="Obokata J."/>
            <person name="Shigenobu S."/>
        </authorList>
    </citation>
    <scope>NUCLEOTIDE SEQUENCE [LARGE SCALE GENOMIC DNA]</scope>
</reference>
<accession>A0AAV4H134</accession>
<dbReference type="AlphaFoldDB" id="A0AAV4H134"/>
<protein>
    <submittedName>
        <fullName evidence="2">Uncharacterized protein</fullName>
    </submittedName>
</protein>
<dbReference type="EMBL" id="BMAT01005364">
    <property type="protein sequence ID" value="GFR91868.1"/>
    <property type="molecule type" value="Genomic_DNA"/>
</dbReference>
<feature type="region of interest" description="Disordered" evidence="1">
    <location>
        <begin position="67"/>
        <end position="95"/>
    </location>
</feature>
<comment type="caution">
    <text evidence="2">The sequence shown here is derived from an EMBL/GenBank/DDBJ whole genome shotgun (WGS) entry which is preliminary data.</text>
</comment>
<evidence type="ECO:0000313" key="3">
    <source>
        <dbReference type="Proteomes" id="UP000762676"/>
    </source>
</evidence>